<dbReference type="InterPro" id="IPR041679">
    <property type="entry name" value="DNA2/NAM7-like_C"/>
</dbReference>
<evidence type="ECO:0000313" key="11">
    <source>
        <dbReference type="Proteomes" id="UP001054902"/>
    </source>
</evidence>
<dbReference type="GO" id="GO:0003677">
    <property type="term" value="F:DNA binding"/>
    <property type="evidence" value="ECO:0007669"/>
    <property type="project" value="InterPro"/>
</dbReference>
<dbReference type="SUPFAM" id="SSF52540">
    <property type="entry name" value="P-loop containing nucleoside triphosphate hydrolases"/>
    <property type="match status" value="1"/>
</dbReference>
<evidence type="ECO:0000256" key="2">
    <source>
        <dbReference type="ARBA" id="ARBA00022741"/>
    </source>
</evidence>
<evidence type="ECO:0000256" key="5">
    <source>
        <dbReference type="ARBA" id="ARBA00022840"/>
    </source>
</evidence>
<dbReference type="InterPro" id="IPR004483">
    <property type="entry name" value="SMUBP-2/Hcs1-like"/>
</dbReference>
<dbReference type="GO" id="GO:0016787">
    <property type="term" value="F:hydrolase activity"/>
    <property type="evidence" value="ECO:0007669"/>
    <property type="project" value="UniProtKB-KW"/>
</dbReference>
<feature type="compositionally biased region" description="Basic residues" evidence="7">
    <location>
        <begin position="945"/>
        <end position="956"/>
    </location>
</feature>
<evidence type="ECO:0000256" key="6">
    <source>
        <dbReference type="ARBA" id="ARBA00048432"/>
    </source>
</evidence>
<dbReference type="CDD" id="cd18044">
    <property type="entry name" value="DEXXQc_SMUBP2"/>
    <property type="match status" value="1"/>
</dbReference>
<feature type="domain" description="Helicase ATP-binding" evidence="9">
    <location>
        <begin position="225"/>
        <end position="501"/>
    </location>
</feature>
<feature type="region of interest" description="Disordered" evidence="7">
    <location>
        <begin position="66"/>
        <end position="89"/>
    </location>
</feature>
<accession>A0AAD3CYX9</accession>
<sequence>MSVDSRIHEYVKNQKRLLDFELKAEQEETIDEKNEEERNNRVLSNLEVDHLEVGLMGRTVVQFSSRSISSTSNEGKQIDDGNDQVGKANEPLLPAHRFSTGDEVEIITKKDSSQNRGGVICALTDREISVALFEDYRNSRNADNHKNTSNSTTSETESDLFGSGPITLVPRSSAEVHKKYIKSLEKLEREGENHPFAGKIIRNIFSDDNEEVDVSNTNAPDIEPFNPNLDASQIEAIKFALYGSQSISLIHGPPGTGKTTTVAELIRQAVQVLKMKVLVTAPSNVAVDNVLERLVANQQNDSSKRQKSSKQNNIRAVRLGHPARISKSILQYSLESLVQNADGTEIVRDIRKEMKTQLDLAANPKTRGLERRNAYREVKTLRKEIRQREEKVVESLLLNAQVVLSTNVGAAGSILDKYEKSHSSKPFDLVIIDEAAQALEISCWSPIFRGARVVLAGDHQQLPPTIKSNRADVQKELSKTLFERVMEKWPSVSRMLNIQYRMNKSIADWSSNAMYDGKLMSHESVKDRKLYHLPSVGSIGHSTQIDDENDLLTITRNSPLLLIDTAGCYTYESVNSAGSKYNEGEAEILTKHLKNLISLGVKQQDIAVITPYNGQVEILRRLLLEEYPKLEIRSVDGFQGGEREAVVLSLVRSSERGELGIGFLKDKRRLNVAITRAKRQVAVICDSETVSKNDFLKKLVQWMEDNGEYLSAMEYIEDDAVVTNNEVYTKQLHTQMTQVESKSKRTDAKVADLSTSEEKVDAANNLSDSKIFSIKEDHEDQIFFFSEIAGDGESLELRFANKEDIVFNLRQLCRRHGLQLEMEEKGDNVVATILKMDESSSSNENAEICEITSSSFNIVCDDQNVKTEKINNTSNISPGTKELGGDKNVEDQKLEKAEEAGKPETCVNDPIAEPVSNMNALLANLAKERAARQQNAAPPKVAQKNTKKSKKKKSGKKLGGTQIKSKPEKDEALDDLDDMAFLDAQIEKVQTSHGRKIDASGSNYKTIVNGILISKPKSKDEKKKNTRASKVLNEKLKSAQQSRRGGKAKKK</sequence>
<dbReference type="Pfam" id="PF13086">
    <property type="entry name" value="AAA_11"/>
    <property type="match status" value="1"/>
</dbReference>
<dbReference type="InterPro" id="IPR027417">
    <property type="entry name" value="P-loop_NTPase"/>
</dbReference>
<dbReference type="InterPro" id="IPR003593">
    <property type="entry name" value="AAA+_ATPase"/>
</dbReference>
<feature type="region of interest" description="Disordered" evidence="7">
    <location>
        <begin position="929"/>
        <end position="973"/>
    </location>
</feature>
<evidence type="ECO:0000256" key="3">
    <source>
        <dbReference type="ARBA" id="ARBA00022801"/>
    </source>
</evidence>
<feature type="region of interest" description="Disordered" evidence="7">
    <location>
        <begin position="140"/>
        <end position="164"/>
    </location>
</feature>
<organism evidence="10 11">
    <name type="scientific">Chaetoceros tenuissimus</name>
    <dbReference type="NCBI Taxonomy" id="426638"/>
    <lineage>
        <taxon>Eukaryota</taxon>
        <taxon>Sar</taxon>
        <taxon>Stramenopiles</taxon>
        <taxon>Ochrophyta</taxon>
        <taxon>Bacillariophyta</taxon>
        <taxon>Coscinodiscophyceae</taxon>
        <taxon>Chaetocerotophycidae</taxon>
        <taxon>Chaetocerotales</taxon>
        <taxon>Chaetocerotaceae</taxon>
        <taxon>Chaetoceros</taxon>
    </lineage>
</organism>
<dbReference type="PANTHER" id="PTHR43788:SF8">
    <property type="entry name" value="DNA-BINDING PROTEIN SMUBP-2"/>
    <property type="match status" value="1"/>
</dbReference>
<evidence type="ECO:0000259" key="9">
    <source>
        <dbReference type="SMART" id="SM00487"/>
    </source>
</evidence>
<feature type="region of interest" description="Disordered" evidence="7">
    <location>
        <begin position="1010"/>
        <end position="1051"/>
    </location>
</feature>
<dbReference type="NCBIfam" id="TIGR00376">
    <property type="entry name" value="IGHMBP2 family helicase"/>
    <property type="match status" value="1"/>
</dbReference>
<dbReference type="InterPro" id="IPR014001">
    <property type="entry name" value="Helicase_ATP-bd"/>
</dbReference>
<dbReference type="InterPro" id="IPR047187">
    <property type="entry name" value="SF1_C_Upf1"/>
</dbReference>
<feature type="compositionally biased region" description="Polar residues" evidence="7">
    <location>
        <begin position="66"/>
        <end position="75"/>
    </location>
</feature>
<keyword evidence="5" id="KW-0067">ATP-binding</keyword>
<gene>
    <name evidence="10" type="ORF">CTEN210_11192</name>
</gene>
<dbReference type="GO" id="GO:0005524">
    <property type="term" value="F:ATP binding"/>
    <property type="evidence" value="ECO:0007669"/>
    <property type="project" value="UniProtKB-KW"/>
</dbReference>
<comment type="catalytic activity">
    <reaction evidence="6">
        <text>ATP + H2O = ADP + phosphate + H(+)</text>
        <dbReference type="Rhea" id="RHEA:13065"/>
        <dbReference type="ChEBI" id="CHEBI:15377"/>
        <dbReference type="ChEBI" id="CHEBI:15378"/>
        <dbReference type="ChEBI" id="CHEBI:30616"/>
        <dbReference type="ChEBI" id="CHEBI:43474"/>
        <dbReference type="ChEBI" id="CHEBI:456216"/>
        <dbReference type="EC" id="3.6.4.12"/>
    </reaction>
    <physiologicalReaction direction="left-to-right" evidence="6">
        <dbReference type="Rhea" id="RHEA:13066"/>
    </physiologicalReaction>
</comment>
<dbReference type="AlphaFoldDB" id="A0AAD3CYX9"/>
<dbReference type="InterPro" id="IPR050534">
    <property type="entry name" value="Coronavir_polyprotein_1ab"/>
</dbReference>
<keyword evidence="11" id="KW-1185">Reference proteome</keyword>
<protein>
    <submittedName>
        <fullName evidence="10">Uncharacterized protein</fullName>
    </submittedName>
</protein>
<proteinExistence type="inferred from homology"/>
<keyword evidence="4" id="KW-0347">Helicase</keyword>
<evidence type="ECO:0000259" key="8">
    <source>
        <dbReference type="SMART" id="SM00382"/>
    </source>
</evidence>
<dbReference type="GO" id="GO:0043139">
    <property type="term" value="F:5'-3' DNA helicase activity"/>
    <property type="evidence" value="ECO:0007669"/>
    <property type="project" value="TreeGrafter"/>
</dbReference>
<dbReference type="CDD" id="cd18808">
    <property type="entry name" value="SF1_C_Upf1"/>
    <property type="match status" value="1"/>
</dbReference>
<evidence type="ECO:0000256" key="7">
    <source>
        <dbReference type="SAM" id="MobiDB-lite"/>
    </source>
</evidence>
<evidence type="ECO:0000256" key="1">
    <source>
        <dbReference type="ARBA" id="ARBA00007913"/>
    </source>
</evidence>
<evidence type="ECO:0000256" key="4">
    <source>
        <dbReference type="ARBA" id="ARBA00022806"/>
    </source>
</evidence>
<dbReference type="EMBL" id="BLLK01000047">
    <property type="protein sequence ID" value="GFH54716.1"/>
    <property type="molecule type" value="Genomic_DNA"/>
</dbReference>
<keyword evidence="3" id="KW-0378">Hydrolase</keyword>
<dbReference type="InterPro" id="IPR041677">
    <property type="entry name" value="DNA2/NAM7_AAA_11"/>
</dbReference>
<reference evidence="10 11" key="1">
    <citation type="journal article" date="2021" name="Sci. Rep.">
        <title>The genome of the diatom Chaetoceros tenuissimus carries an ancient integrated fragment of an extant virus.</title>
        <authorList>
            <person name="Hongo Y."/>
            <person name="Kimura K."/>
            <person name="Takaki Y."/>
            <person name="Yoshida Y."/>
            <person name="Baba S."/>
            <person name="Kobayashi G."/>
            <person name="Nagasaki K."/>
            <person name="Hano T."/>
            <person name="Tomaru Y."/>
        </authorList>
    </citation>
    <scope>NUCLEOTIDE SEQUENCE [LARGE SCALE GENOMIC DNA]</scope>
    <source>
        <strain evidence="10 11">NIES-3715</strain>
    </source>
</reference>
<comment type="caution">
    <text evidence="10">The sequence shown here is derived from an EMBL/GenBank/DDBJ whole genome shotgun (WGS) entry which is preliminary data.</text>
</comment>
<dbReference type="Proteomes" id="UP001054902">
    <property type="component" value="Unassembled WGS sequence"/>
</dbReference>
<dbReference type="PANTHER" id="PTHR43788">
    <property type="entry name" value="DNA2/NAM7 HELICASE FAMILY MEMBER"/>
    <property type="match status" value="1"/>
</dbReference>
<dbReference type="Gene3D" id="2.40.30.270">
    <property type="match status" value="1"/>
</dbReference>
<evidence type="ECO:0000313" key="10">
    <source>
        <dbReference type="EMBL" id="GFH54716.1"/>
    </source>
</evidence>
<comment type="similarity">
    <text evidence="1">Belongs to the DNA2/NAM7 helicase family.</text>
</comment>
<dbReference type="Gene3D" id="3.40.50.300">
    <property type="entry name" value="P-loop containing nucleotide triphosphate hydrolases"/>
    <property type="match status" value="2"/>
</dbReference>
<dbReference type="SMART" id="SM00487">
    <property type="entry name" value="DEXDc"/>
    <property type="match status" value="1"/>
</dbReference>
<name>A0AAD3CYX9_9STRA</name>
<dbReference type="SMART" id="SM00382">
    <property type="entry name" value="AAA"/>
    <property type="match status" value="1"/>
</dbReference>
<dbReference type="Pfam" id="PF13087">
    <property type="entry name" value="AAA_12"/>
    <property type="match status" value="1"/>
</dbReference>
<keyword evidence="2" id="KW-0547">Nucleotide-binding</keyword>
<feature type="domain" description="AAA+ ATPase" evidence="8">
    <location>
        <begin position="244"/>
        <end position="481"/>
    </location>
</feature>